<comment type="caution">
    <text evidence="9">The sequence shown here is derived from an EMBL/GenBank/DDBJ whole genome shotgun (WGS) entry which is preliminary data.</text>
</comment>
<feature type="transmembrane region" description="Helical" evidence="7">
    <location>
        <begin position="125"/>
        <end position="146"/>
    </location>
</feature>
<protein>
    <submittedName>
        <fullName evidence="9">Drug/metabolite transporter (DMT)-like permease</fullName>
    </submittedName>
</protein>
<feature type="transmembrane region" description="Helical" evidence="7">
    <location>
        <begin position="96"/>
        <end position="118"/>
    </location>
</feature>
<reference evidence="9 10" key="1">
    <citation type="submission" date="2020-08" db="EMBL/GenBank/DDBJ databases">
        <title>Sequencing the genomes of 1000 actinobacteria strains.</title>
        <authorList>
            <person name="Klenk H.-P."/>
        </authorList>
    </citation>
    <scope>NUCLEOTIDE SEQUENCE [LARGE SCALE GENOMIC DNA]</scope>
    <source>
        <strain evidence="9 10">DSM 43851</strain>
    </source>
</reference>
<dbReference type="Proteomes" id="UP000585638">
    <property type="component" value="Unassembled WGS sequence"/>
</dbReference>
<keyword evidence="10" id="KW-1185">Reference proteome</keyword>
<feature type="transmembrane region" description="Helical" evidence="7">
    <location>
        <begin position="7"/>
        <end position="28"/>
    </location>
</feature>
<feature type="domain" description="EamA" evidence="8">
    <location>
        <begin position="149"/>
        <end position="283"/>
    </location>
</feature>
<feature type="transmembrane region" description="Helical" evidence="7">
    <location>
        <begin position="243"/>
        <end position="261"/>
    </location>
</feature>
<keyword evidence="4 7" id="KW-0812">Transmembrane</keyword>
<evidence type="ECO:0000313" key="9">
    <source>
        <dbReference type="EMBL" id="MBB5891725.1"/>
    </source>
</evidence>
<name>A0A7W9NGI0_9PSEU</name>
<feature type="transmembrane region" description="Helical" evidence="7">
    <location>
        <begin position="69"/>
        <end position="90"/>
    </location>
</feature>
<dbReference type="PANTHER" id="PTHR32322">
    <property type="entry name" value="INNER MEMBRANE TRANSPORTER"/>
    <property type="match status" value="1"/>
</dbReference>
<feature type="transmembrane region" description="Helical" evidence="7">
    <location>
        <begin position="40"/>
        <end position="57"/>
    </location>
</feature>
<feature type="transmembrane region" description="Helical" evidence="7">
    <location>
        <begin position="267"/>
        <end position="286"/>
    </location>
</feature>
<evidence type="ECO:0000256" key="3">
    <source>
        <dbReference type="ARBA" id="ARBA00022475"/>
    </source>
</evidence>
<keyword evidence="6 7" id="KW-0472">Membrane</keyword>
<feature type="domain" description="EamA" evidence="8">
    <location>
        <begin position="16"/>
        <end position="141"/>
    </location>
</feature>
<dbReference type="InterPro" id="IPR050638">
    <property type="entry name" value="AA-Vitamin_Transporters"/>
</dbReference>
<accession>A0A7W9NGI0</accession>
<organism evidence="9 10">
    <name type="scientific">Kutzneria kofuensis</name>
    <dbReference type="NCBI Taxonomy" id="103725"/>
    <lineage>
        <taxon>Bacteria</taxon>
        <taxon>Bacillati</taxon>
        <taxon>Actinomycetota</taxon>
        <taxon>Actinomycetes</taxon>
        <taxon>Pseudonocardiales</taxon>
        <taxon>Pseudonocardiaceae</taxon>
        <taxon>Kutzneria</taxon>
    </lineage>
</organism>
<dbReference type="EMBL" id="JACHIR010000001">
    <property type="protein sequence ID" value="MBB5891725.1"/>
    <property type="molecule type" value="Genomic_DNA"/>
</dbReference>
<feature type="transmembrane region" description="Helical" evidence="7">
    <location>
        <begin position="152"/>
        <end position="172"/>
    </location>
</feature>
<dbReference type="SUPFAM" id="SSF103481">
    <property type="entry name" value="Multidrug resistance efflux transporter EmrE"/>
    <property type="match status" value="2"/>
</dbReference>
<feature type="transmembrane region" description="Helical" evidence="7">
    <location>
        <begin position="184"/>
        <end position="207"/>
    </location>
</feature>
<dbReference type="InterPro" id="IPR000620">
    <property type="entry name" value="EamA_dom"/>
</dbReference>
<evidence type="ECO:0000256" key="5">
    <source>
        <dbReference type="ARBA" id="ARBA00022989"/>
    </source>
</evidence>
<dbReference type="InterPro" id="IPR037185">
    <property type="entry name" value="EmrE-like"/>
</dbReference>
<feature type="transmembrane region" description="Helical" evidence="7">
    <location>
        <begin position="213"/>
        <end position="231"/>
    </location>
</feature>
<keyword evidence="3" id="KW-1003">Cell membrane</keyword>
<evidence type="ECO:0000313" key="10">
    <source>
        <dbReference type="Proteomes" id="UP000585638"/>
    </source>
</evidence>
<dbReference type="AlphaFoldDB" id="A0A7W9NGI0"/>
<evidence type="ECO:0000256" key="1">
    <source>
        <dbReference type="ARBA" id="ARBA00004651"/>
    </source>
</evidence>
<evidence type="ECO:0000256" key="7">
    <source>
        <dbReference type="SAM" id="Phobius"/>
    </source>
</evidence>
<dbReference type="GO" id="GO:0005886">
    <property type="term" value="C:plasma membrane"/>
    <property type="evidence" value="ECO:0007669"/>
    <property type="project" value="UniProtKB-SubCell"/>
</dbReference>
<comment type="subcellular location">
    <subcellularLocation>
        <location evidence="1">Cell membrane</location>
        <topology evidence="1">Multi-pass membrane protein</topology>
    </subcellularLocation>
</comment>
<dbReference type="RefSeq" id="WP_184862036.1">
    <property type="nucleotide sequence ID" value="NZ_BAAAWY010000006.1"/>
</dbReference>
<evidence type="ECO:0000256" key="2">
    <source>
        <dbReference type="ARBA" id="ARBA00007362"/>
    </source>
</evidence>
<comment type="similarity">
    <text evidence="2">Belongs to the EamA transporter family.</text>
</comment>
<dbReference type="Pfam" id="PF00892">
    <property type="entry name" value="EamA"/>
    <property type="match status" value="2"/>
</dbReference>
<evidence type="ECO:0000256" key="4">
    <source>
        <dbReference type="ARBA" id="ARBA00022692"/>
    </source>
</evidence>
<evidence type="ECO:0000256" key="6">
    <source>
        <dbReference type="ARBA" id="ARBA00023136"/>
    </source>
</evidence>
<keyword evidence="5 7" id="KW-1133">Transmembrane helix</keyword>
<gene>
    <name evidence="9" type="ORF">BJ998_002921</name>
</gene>
<dbReference type="PANTHER" id="PTHR32322:SF18">
    <property type="entry name" value="S-ADENOSYLMETHIONINE_S-ADENOSYLHOMOCYSTEINE TRANSPORTER"/>
    <property type="match status" value="1"/>
</dbReference>
<evidence type="ECO:0000259" key="8">
    <source>
        <dbReference type="Pfam" id="PF00892"/>
    </source>
</evidence>
<sequence length="309" mass="30912">MAKTGDIRAVAFGGGSILLVGASFPVTGLLQGYPVLAGQAVRYAIGGLILLGVLLARGRRLPLPGLRDLAGILGMVVAGMLGFNAAILVAERYATPGFVTAVVGCTPLVLAIAVPLLGRRRPAMAAVLGAGIVVGGVAVLTGGGSWHGPGLLLALACMAGEVLFTLCGIGPVQRLGAMEASTWASFIAAIGGAGIASIVDGGAAWRLPTPTEGTALVVLGVFVTAVAFTGWYTCVARIGADRAGVLVGLMPVSGLVVSVLLHAQALTVTAAVGASAVAAGCTLGLYRRRVSARREPSEARPMPHPAARR</sequence>
<proteinExistence type="inferred from homology"/>